<proteinExistence type="inferred from homology"/>
<evidence type="ECO:0000313" key="3">
    <source>
        <dbReference type="EMBL" id="CAE8587722.1"/>
    </source>
</evidence>
<feature type="chain" id="PRO_5033109330" description="Carboxypeptidase" evidence="2">
    <location>
        <begin position="22"/>
        <end position="549"/>
    </location>
</feature>
<gene>
    <name evidence="3" type="ORF">PGLA1383_LOCUS6554</name>
</gene>
<protein>
    <recommendedName>
        <fullName evidence="2">Carboxypeptidase</fullName>
        <ecNumber evidence="2">3.4.16.-</ecNumber>
    </recommendedName>
</protein>
<name>A0A813DLD8_POLGL</name>
<dbReference type="Gene3D" id="3.40.50.1820">
    <property type="entry name" value="alpha/beta hydrolase"/>
    <property type="match status" value="1"/>
</dbReference>
<dbReference type="EMBL" id="CAJNNV010002730">
    <property type="protein sequence ID" value="CAE8587722.1"/>
    <property type="molecule type" value="Genomic_DNA"/>
</dbReference>
<keyword evidence="2" id="KW-0378">Hydrolase</keyword>
<keyword evidence="2" id="KW-0645">Protease</keyword>
<keyword evidence="4" id="KW-1185">Reference proteome</keyword>
<dbReference type="InterPro" id="IPR033124">
    <property type="entry name" value="Ser_caboxypep_his_AS"/>
</dbReference>
<keyword evidence="2" id="KW-0732">Signal</keyword>
<comment type="similarity">
    <text evidence="1 2">Belongs to the peptidase S10 family.</text>
</comment>
<comment type="caution">
    <text evidence="3">The sequence shown here is derived from an EMBL/GenBank/DDBJ whole genome shotgun (WGS) entry which is preliminary data.</text>
</comment>
<dbReference type="AlphaFoldDB" id="A0A813DLD8"/>
<organism evidence="3 4">
    <name type="scientific">Polarella glacialis</name>
    <name type="common">Dinoflagellate</name>
    <dbReference type="NCBI Taxonomy" id="89957"/>
    <lineage>
        <taxon>Eukaryota</taxon>
        <taxon>Sar</taxon>
        <taxon>Alveolata</taxon>
        <taxon>Dinophyceae</taxon>
        <taxon>Suessiales</taxon>
        <taxon>Suessiaceae</taxon>
        <taxon>Polarella</taxon>
    </lineage>
</organism>
<evidence type="ECO:0000256" key="1">
    <source>
        <dbReference type="ARBA" id="ARBA00009431"/>
    </source>
</evidence>
<accession>A0A813DLD8</accession>
<dbReference type="PRINTS" id="PR00724">
    <property type="entry name" value="CRBOXYPTASEC"/>
</dbReference>
<dbReference type="PANTHER" id="PTHR11802">
    <property type="entry name" value="SERINE PROTEASE FAMILY S10 SERINE CARBOXYPEPTIDASE"/>
    <property type="match status" value="1"/>
</dbReference>
<dbReference type="GO" id="GO:0004185">
    <property type="term" value="F:serine-type carboxypeptidase activity"/>
    <property type="evidence" value="ECO:0007669"/>
    <property type="project" value="UniProtKB-UniRule"/>
</dbReference>
<dbReference type="PROSITE" id="PS00560">
    <property type="entry name" value="CARBOXYPEPT_SER_HIS"/>
    <property type="match status" value="1"/>
</dbReference>
<evidence type="ECO:0000256" key="2">
    <source>
        <dbReference type="RuleBase" id="RU361156"/>
    </source>
</evidence>
<dbReference type="PROSITE" id="PS00131">
    <property type="entry name" value="CARBOXYPEPT_SER_SER"/>
    <property type="match status" value="1"/>
</dbReference>
<dbReference type="OMA" id="GAQHLIC"/>
<keyword evidence="2" id="KW-0121">Carboxypeptidase</keyword>
<dbReference type="GO" id="GO:0006508">
    <property type="term" value="P:proteolysis"/>
    <property type="evidence" value="ECO:0007669"/>
    <property type="project" value="UniProtKB-KW"/>
</dbReference>
<dbReference type="EC" id="3.4.16.-" evidence="2"/>
<dbReference type="InterPro" id="IPR001563">
    <property type="entry name" value="Peptidase_S10"/>
</dbReference>
<dbReference type="OrthoDB" id="443318at2759"/>
<dbReference type="Proteomes" id="UP000654075">
    <property type="component" value="Unassembled WGS sequence"/>
</dbReference>
<feature type="signal peptide" evidence="2">
    <location>
        <begin position="1"/>
        <end position="21"/>
    </location>
</feature>
<sequence>MAKFVRRLAPSLLLLGGVAVAAPGEEAVASLPGYGRPPAPQWSGFLNASAVEPGTMLHYWYSQAESADHATLPVVLWLNGGPGSTSILGFLQEHGPLLINATGGLMHNPYAWTKQANVMIIESPAGVGYSYCQAMLQGGSCINTDKSTAAANRAALQDFFKNKFPELQSNEFYITGESYAGVYVPTLAAEILENAKEINLKGVGVGDPCTDNAAQSDSMDMMWYAHKNGFLLDADFDLLWKTCKRRHPSILAAGEWHRTEGRTVAATSPLKAEPQDARCKAATRRFLAATSRGFSQEWPKAWINDLSLFGPAAVTAYTAEGSLNYMTAAYMKRDDVRKALHVEASPTKTRTWPGPAEGWSYTSDYAACNAAAKPGAPSMIDFYRTIAPKLKRTVVFNGDTDPCVSYEGTRIAIEQVGYEQLPGRQYRPWFFKHGAAAASFLKEKPLLFGPDLSLADAGYQFGGHVVDYEHNLSFVTIHGSGHMVPQFRPQAAEQLLRKLLSGEAFAPPLPTDKELETLSDDDFDRTLDSWTDLARGGQADKAQAEQILV</sequence>
<evidence type="ECO:0000313" key="4">
    <source>
        <dbReference type="Proteomes" id="UP000654075"/>
    </source>
</evidence>
<reference evidence="3" key="1">
    <citation type="submission" date="2021-02" db="EMBL/GenBank/DDBJ databases">
        <authorList>
            <person name="Dougan E. K."/>
            <person name="Rhodes N."/>
            <person name="Thang M."/>
            <person name="Chan C."/>
        </authorList>
    </citation>
    <scope>NUCLEOTIDE SEQUENCE</scope>
</reference>
<dbReference type="SUPFAM" id="SSF53474">
    <property type="entry name" value="alpha/beta-Hydrolases"/>
    <property type="match status" value="1"/>
</dbReference>
<dbReference type="InterPro" id="IPR029058">
    <property type="entry name" value="AB_hydrolase_fold"/>
</dbReference>
<dbReference type="PANTHER" id="PTHR11802:SF201">
    <property type="entry name" value="CARBOXYPEPTIDASE"/>
    <property type="match status" value="1"/>
</dbReference>
<dbReference type="Pfam" id="PF00450">
    <property type="entry name" value="Peptidase_S10"/>
    <property type="match status" value="1"/>
</dbReference>
<dbReference type="InterPro" id="IPR018202">
    <property type="entry name" value="Ser_caboxypep_ser_AS"/>
</dbReference>